<proteinExistence type="predicted"/>
<dbReference type="InterPro" id="IPR011009">
    <property type="entry name" value="Kinase-like_dom_sf"/>
</dbReference>
<dbReference type="Gene3D" id="1.10.510.10">
    <property type="entry name" value="Transferase(Phosphotransferase) domain 1"/>
    <property type="match status" value="1"/>
</dbReference>
<keyword evidence="6" id="KW-0418">Kinase</keyword>
<dbReference type="GO" id="GO:0016301">
    <property type="term" value="F:kinase activity"/>
    <property type="evidence" value="ECO:0007669"/>
    <property type="project" value="UniProtKB-KW"/>
</dbReference>
<gene>
    <name evidence="6" type="primary">LOC100211131</name>
</gene>
<organism evidence="5 6">
    <name type="scientific">Hydra vulgaris</name>
    <name type="common">Hydra</name>
    <name type="synonym">Hydra attenuata</name>
    <dbReference type="NCBI Taxonomy" id="6087"/>
    <lineage>
        <taxon>Eukaryota</taxon>
        <taxon>Metazoa</taxon>
        <taxon>Cnidaria</taxon>
        <taxon>Hydrozoa</taxon>
        <taxon>Hydroidolina</taxon>
        <taxon>Anthoathecata</taxon>
        <taxon>Aplanulata</taxon>
        <taxon>Hydridae</taxon>
        <taxon>Hydra</taxon>
    </lineage>
</organism>
<dbReference type="PANTHER" id="PTHR24346:SF30">
    <property type="entry name" value="MATERNAL EMBRYONIC LEUCINE ZIPPER KINASE"/>
    <property type="match status" value="1"/>
</dbReference>
<sequence>MFFNWKLLFNCLIQLYNTYQINTIRTKASLVCKNDQNSSISRYQFISLQKKEALFFTSNAAGGSGSEYSGGGSNPLDYNWPAEWDQEFVKNSFNVSAAMTNGEFNEIYSIVKYLDGGTYGRIYIAVKKSDASNISLAVKYLHDINRAHLDIKDTNVVINDQLELQLIDFGFSEDLNSLKEPINGMVGTVHFIAPEVYLRKFYGKSVDIWALGVTLYLMYYGRFPFDYDYNAEKTIIPLTGFKPIRESSEDLLHLLHWMLNVDDEKRATIDDVINHKWFSGSYEFKRYLFETPFSVDINELNHYFRVSYRSQNSFTRKMIKNPLIEN</sequence>
<dbReference type="GeneID" id="100211131"/>
<evidence type="ECO:0000313" key="6">
    <source>
        <dbReference type="RefSeq" id="XP_065648650.1"/>
    </source>
</evidence>
<evidence type="ECO:0000313" key="5">
    <source>
        <dbReference type="Proteomes" id="UP001652625"/>
    </source>
</evidence>
<keyword evidence="5" id="KW-1185">Reference proteome</keyword>
<keyword evidence="1" id="KW-0547">Nucleotide-binding</keyword>
<reference evidence="6" key="1">
    <citation type="submission" date="2025-08" db="UniProtKB">
        <authorList>
            <consortium name="RefSeq"/>
        </authorList>
    </citation>
    <scope>IDENTIFICATION</scope>
</reference>
<dbReference type="RefSeq" id="XP_065648650.1">
    <property type="nucleotide sequence ID" value="XM_065792578.1"/>
</dbReference>
<feature type="chain" id="PRO_5046686084" evidence="3">
    <location>
        <begin position="19"/>
        <end position="326"/>
    </location>
</feature>
<dbReference type="InterPro" id="IPR000719">
    <property type="entry name" value="Prot_kinase_dom"/>
</dbReference>
<keyword evidence="3" id="KW-0732">Signal</keyword>
<evidence type="ECO:0000256" key="3">
    <source>
        <dbReference type="SAM" id="SignalP"/>
    </source>
</evidence>
<accession>A0ABM4BI05</accession>
<feature type="signal peptide" evidence="3">
    <location>
        <begin position="1"/>
        <end position="18"/>
    </location>
</feature>
<name>A0ABM4BI05_HYDVU</name>
<feature type="domain" description="Protein kinase" evidence="4">
    <location>
        <begin position="1"/>
        <end position="278"/>
    </location>
</feature>
<evidence type="ECO:0000256" key="2">
    <source>
        <dbReference type="ARBA" id="ARBA00022840"/>
    </source>
</evidence>
<dbReference type="Pfam" id="PF00069">
    <property type="entry name" value="Pkinase"/>
    <property type="match status" value="1"/>
</dbReference>
<dbReference type="PROSITE" id="PS50011">
    <property type="entry name" value="PROTEIN_KINASE_DOM"/>
    <property type="match status" value="1"/>
</dbReference>
<evidence type="ECO:0000256" key="1">
    <source>
        <dbReference type="ARBA" id="ARBA00022741"/>
    </source>
</evidence>
<dbReference type="SUPFAM" id="SSF56112">
    <property type="entry name" value="Protein kinase-like (PK-like)"/>
    <property type="match status" value="1"/>
</dbReference>
<evidence type="ECO:0000259" key="4">
    <source>
        <dbReference type="PROSITE" id="PS50011"/>
    </source>
</evidence>
<keyword evidence="2" id="KW-0067">ATP-binding</keyword>
<dbReference type="SMART" id="SM00220">
    <property type="entry name" value="S_TKc"/>
    <property type="match status" value="1"/>
</dbReference>
<protein>
    <submittedName>
        <fullName evidence="6">cAMP-dependent protein kinase catalytic subunit gamma isoform X5</fullName>
    </submittedName>
</protein>
<keyword evidence="6" id="KW-0808">Transferase</keyword>
<dbReference type="Proteomes" id="UP001652625">
    <property type="component" value="Chromosome 03"/>
</dbReference>
<dbReference type="PANTHER" id="PTHR24346">
    <property type="entry name" value="MAP/MICROTUBULE AFFINITY-REGULATING KINASE"/>
    <property type="match status" value="1"/>
</dbReference>